<dbReference type="InterPro" id="IPR050833">
    <property type="entry name" value="Poly_Biosynth_Transport"/>
</dbReference>
<dbReference type="InterPro" id="IPR002797">
    <property type="entry name" value="Polysacc_synth"/>
</dbReference>
<evidence type="ECO:0000256" key="1">
    <source>
        <dbReference type="ARBA" id="ARBA00004651"/>
    </source>
</evidence>
<keyword evidence="3 6" id="KW-0812">Transmembrane</keyword>
<feature type="transmembrane region" description="Helical" evidence="6">
    <location>
        <begin position="150"/>
        <end position="171"/>
    </location>
</feature>
<organism evidence="7 8">
    <name type="scientific">Shimazuella alba</name>
    <dbReference type="NCBI Taxonomy" id="2690964"/>
    <lineage>
        <taxon>Bacteria</taxon>
        <taxon>Bacillati</taxon>
        <taxon>Bacillota</taxon>
        <taxon>Bacilli</taxon>
        <taxon>Bacillales</taxon>
        <taxon>Thermoactinomycetaceae</taxon>
        <taxon>Shimazuella</taxon>
    </lineage>
</organism>
<feature type="transmembrane region" description="Helical" evidence="6">
    <location>
        <begin position="216"/>
        <end position="233"/>
    </location>
</feature>
<keyword evidence="8" id="KW-1185">Reference proteome</keyword>
<dbReference type="PANTHER" id="PTHR30250">
    <property type="entry name" value="PST FAMILY PREDICTED COLANIC ACID TRANSPORTER"/>
    <property type="match status" value="1"/>
</dbReference>
<feature type="transmembrane region" description="Helical" evidence="6">
    <location>
        <begin position="122"/>
        <end position="143"/>
    </location>
</feature>
<feature type="transmembrane region" description="Helical" evidence="6">
    <location>
        <begin position="416"/>
        <end position="436"/>
    </location>
</feature>
<keyword evidence="2" id="KW-1003">Cell membrane</keyword>
<proteinExistence type="predicted"/>
<evidence type="ECO:0000313" key="7">
    <source>
        <dbReference type="EMBL" id="MXQ55977.1"/>
    </source>
</evidence>
<feature type="transmembrane region" description="Helical" evidence="6">
    <location>
        <begin position="442"/>
        <end position="462"/>
    </location>
</feature>
<keyword evidence="5 6" id="KW-0472">Membrane</keyword>
<sequence>MLAQLKRLAGDSFLYALMSVSTKLIAFIMFPIYTHYIHPAEYGVLGIIDGTIAILGYFVIFGTDTALAFYYFEEKDENKKLQYVQNVMAFRLLVAVSLTVFALLAGNNLIPWLNISSELMPFFYLSLLTLVLDSINILALTVYRYEMRTLRVVLLTVAKMLFIAILSYFLLIYWSESIGSIVWGRIISIGIVILLSGRQMIKYLKLRFDKEIWVKVLKYGAPLVPASLSFWVMGSSNRYIIAAMDNTASVGIYVAAFQFATMISLLTYGIQMAWRPYSMQMKDHPDGKIFFSKAYTIIFTVGMIGIVFVTSVMPLVILMLDPKYQASYQYVGFLSLASFLNFFYIIVSSGLLFAKKTKSISGILVLAAVLNIILNIVMYIPFGLWGIVISNVIAYLLTCILVFIQSQKYYHVPIQIGKMSFLFIQSVITIAAMVYLQVNDFAWGYQIIPWLYFIASLAICRIDREFKGLKTK</sequence>
<name>A0A6I4VWP6_9BACL</name>
<dbReference type="RefSeq" id="WP_160803342.1">
    <property type="nucleotide sequence ID" value="NZ_WUUL01000026.1"/>
</dbReference>
<comment type="caution">
    <text evidence="7">The sequence shown here is derived from an EMBL/GenBank/DDBJ whole genome shotgun (WGS) entry which is preliminary data.</text>
</comment>
<evidence type="ECO:0000313" key="8">
    <source>
        <dbReference type="Proteomes" id="UP000430692"/>
    </source>
</evidence>
<dbReference type="Pfam" id="PF01943">
    <property type="entry name" value="Polysacc_synt"/>
    <property type="match status" value="1"/>
</dbReference>
<dbReference type="Proteomes" id="UP000430692">
    <property type="component" value="Unassembled WGS sequence"/>
</dbReference>
<comment type="subcellular location">
    <subcellularLocation>
        <location evidence="1">Cell membrane</location>
        <topology evidence="1">Multi-pass membrane protein</topology>
    </subcellularLocation>
</comment>
<feature type="transmembrane region" description="Helical" evidence="6">
    <location>
        <begin position="177"/>
        <end position="195"/>
    </location>
</feature>
<feature type="transmembrane region" description="Helical" evidence="6">
    <location>
        <begin position="330"/>
        <end position="353"/>
    </location>
</feature>
<protein>
    <submittedName>
        <fullName evidence="7">Oligosaccharide flippase family protein</fullName>
    </submittedName>
</protein>
<keyword evidence="4 6" id="KW-1133">Transmembrane helix</keyword>
<gene>
    <name evidence="7" type="ORF">GSM42_20070</name>
</gene>
<dbReference type="AlphaFoldDB" id="A0A6I4VWP6"/>
<feature type="transmembrane region" description="Helical" evidence="6">
    <location>
        <begin position="253"/>
        <end position="274"/>
    </location>
</feature>
<evidence type="ECO:0000256" key="4">
    <source>
        <dbReference type="ARBA" id="ARBA00022989"/>
    </source>
</evidence>
<accession>A0A6I4VWP6</accession>
<feature type="transmembrane region" description="Helical" evidence="6">
    <location>
        <begin position="92"/>
        <end position="110"/>
    </location>
</feature>
<dbReference type="PANTHER" id="PTHR30250:SF11">
    <property type="entry name" value="O-ANTIGEN TRANSPORTER-RELATED"/>
    <property type="match status" value="1"/>
</dbReference>
<feature type="transmembrane region" description="Helical" evidence="6">
    <location>
        <begin position="12"/>
        <end position="32"/>
    </location>
</feature>
<evidence type="ECO:0000256" key="5">
    <source>
        <dbReference type="ARBA" id="ARBA00023136"/>
    </source>
</evidence>
<feature type="transmembrane region" description="Helical" evidence="6">
    <location>
        <begin position="295"/>
        <end position="318"/>
    </location>
</feature>
<feature type="transmembrane region" description="Helical" evidence="6">
    <location>
        <begin position="360"/>
        <end position="378"/>
    </location>
</feature>
<evidence type="ECO:0000256" key="2">
    <source>
        <dbReference type="ARBA" id="ARBA00022475"/>
    </source>
</evidence>
<dbReference type="EMBL" id="WUUL01000026">
    <property type="protein sequence ID" value="MXQ55977.1"/>
    <property type="molecule type" value="Genomic_DNA"/>
</dbReference>
<evidence type="ECO:0000256" key="3">
    <source>
        <dbReference type="ARBA" id="ARBA00022692"/>
    </source>
</evidence>
<dbReference type="GO" id="GO:0005886">
    <property type="term" value="C:plasma membrane"/>
    <property type="evidence" value="ECO:0007669"/>
    <property type="project" value="UniProtKB-SubCell"/>
</dbReference>
<evidence type="ECO:0000256" key="6">
    <source>
        <dbReference type="SAM" id="Phobius"/>
    </source>
</evidence>
<feature type="transmembrane region" description="Helical" evidence="6">
    <location>
        <begin position="52"/>
        <end position="72"/>
    </location>
</feature>
<feature type="transmembrane region" description="Helical" evidence="6">
    <location>
        <begin position="384"/>
        <end position="404"/>
    </location>
</feature>
<reference evidence="7 8" key="1">
    <citation type="submission" date="2019-12" db="EMBL/GenBank/DDBJ databases">
        <title>Whole-genome analyses of novel actinobacteria.</title>
        <authorList>
            <person name="Sahin N."/>
            <person name="Saygin H."/>
        </authorList>
    </citation>
    <scope>NUCLEOTIDE SEQUENCE [LARGE SCALE GENOMIC DNA]</scope>
    <source>
        <strain evidence="7 8">KC615</strain>
    </source>
</reference>